<dbReference type="SUPFAM" id="SSF57667">
    <property type="entry name" value="beta-beta-alpha zinc fingers"/>
    <property type="match status" value="5"/>
</dbReference>
<dbReference type="FunFam" id="3.30.160.60:FF:000646">
    <property type="entry name" value="Myeloid zinc finger 1"/>
    <property type="match status" value="1"/>
</dbReference>
<feature type="domain" description="C2H2-type" evidence="13">
    <location>
        <begin position="411"/>
        <end position="438"/>
    </location>
</feature>
<dbReference type="PROSITE" id="PS50805">
    <property type="entry name" value="KRAB"/>
    <property type="match status" value="1"/>
</dbReference>
<dbReference type="SMART" id="SM00355">
    <property type="entry name" value="ZnF_C2H2"/>
    <property type="match status" value="9"/>
</dbReference>
<feature type="domain" description="C2H2-type" evidence="13">
    <location>
        <begin position="243"/>
        <end position="270"/>
    </location>
</feature>
<dbReference type="SUPFAM" id="SSF109640">
    <property type="entry name" value="KRAB domain (Kruppel-associated box)"/>
    <property type="match status" value="1"/>
</dbReference>
<dbReference type="GO" id="GO:0002682">
    <property type="term" value="P:regulation of immune system process"/>
    <property type="evidence" value="ECO:0007669"/>
    <property type="project" value="TreeGrafter"/>
</dbReference>
<evidence type="ECO:0000259" key="14">
    <source>
        <dbReference type="PROSITE" id="PS50805"/>
    </source>
</evidence>
<dbReference type="KEGG" id="muo:115463638"/>
<dbReference type="GO" id="GO:0000978">
    <property type="term" value="F:RNA polymerase II cis-regulatory region sequence-specific DNA binding"/>
    <property type="evidence" value="ECO:0007669"/>
    <property type="project" value="TreeGrafter"/>
</dbReference>
<evidence type="ECO:0000256" key="9">
    <source>
        <dbReference type="ARBA" id="ARBA00023163"/>
    </source>
</evidence>
<comment type="subcellular location">
    <subcellularLocation>
        <location evidence="1">Nucleus</location>
    </subcellularLocation>
</comment>
<dbReference type="Pfam" id="PF01352">
    <property type="entry name" value="KRAB"/>
    <property type="match status" value="1"/>
</dbReference>
<feature type="domain" description="C2H2-type" evidence="13">
    <location>
        <begin position="215"/>
        <end position="242"/>
    </location>
</feature>
<dbReference type="RefSeq" id="XP_030050200.1">
    <property type="nucleotide sequence ID" value="XM_030194340.1"/>
</dbReference>
<comment type="similarity">
    <text evidence="2">Belongs to the krueppel C2H2-type zinc-finger protein family.</text>
</comment>
<evidence type="ECO:0000256" key="1">
    <source>
        <dbReference type="ARBA" id="ARBA00004123"/>
    </source>
</evidence>
<evidence type="ECO:0000256" key="3">
    <source>
        <dbReference type="ARBA" id="ARBA00022723"/>
    </source>
</evidence>
<dbReference type="PANTHER" id="PTHR24399:SF54">
    <property type="entry name" value="GASTRULA ZINC FINGER PROTEIN XLCGF26.1-LIKE-RELATED"/>
    <property type="match status" value="1"/>
</dbReference>
<evidence type="ECO:0000256" key="12">
    <source>
        <dbReference type="SAM" id="MobiDB-lite"/>
    </source>
</evidence>
<dbReference type="InterPro" id="IPR013087">
    <property type="entry name" value="Znf_C2H2_type"/>
</dbReference>
<feature type="domain" description="C2H2-type" evidence="13">
    <location>
        <begin position="439"/>
        <end position="461"/>
    </location>
</feature>
<dbReference type="GO" id="GO:0001227">
    <property type="term" value="F:DNA-binding transcription repressor activity, RNA polymerase II-specific"/>
    <property type="evidence" value="ECO:0007669"/>
    <property type="project" value="TreeGrafter"/>
</dbReference>
<keyword evidence="7" id="KW-0805">Transcription regulation</keyword>
<feature type="compositionally biased region" description="Basic and acidic residues" evidence="12">
    <location>
        <begin position="68"/>
        <end position="85"/>
    </location>
</feature>
<feature type="domain" description="KRAB" evidence="14">
    <location>
        <begin position="11"/>
        <end position="84"/>
    </location>
</feature>
<feature type="domain" description="C2H2-type" evidence="13">
    <location>
        <begin position="383"/>
        <end position="410"/>
    </location>
</feature>
<feature type="region of interest" description="Disordered" evidence="12">
    <location>
        <begin position="135"/>
        <end position="184"/>
    </location>
</feature>
<feature type="compositionally biased region" description="Basic and acidic residues" evidence="12">
    <location>
        <begin position="157"/>
        <end position="166"/>
    </location>
</feature>
<dbReference type="Gene3D" id="6.10.140.140">
    <property type="match status" value="1"/>
</dbReference>
<dbReference type="FunFam" id="3.30.160.60:FF:000624">
    <property type="entry name" value="zinc finger protein 697"/>
    <property type="match status" value="2"/>
</dbReference>
<feature type="domain" description="C2H2-type" evidence="13">
    <location>
        <begin position="271"/>
        <end position="298"/>
    </location>
</feature>
<dbReference type="FunFam" id="3.30.160.60:FF:000358">
    <property type="entry name" value="zinc finger protein 24"/>
    <property type="match status" value="2"/>
</dbReference>
<dbReference type="AlphaFoldDB" id="A0A6P7XHQ2"/>
<keyword evidence="9" id="KW-0804">Transcription</keyword>
<gene>
    <name evidence="16" type="primary">LOC115463638</name>
</gene>
<keyword evidence="15" id="KW-1185">Reference proteome</keyword>
<dbReference type="Pfam" id="PF00096">
    <property type="entry name" value="zf-C2H2"/>
    <property type="match status" value="8"/>
</dbReference>
<keyword evidence="4" id="KW-0677">Repeat</keyword>
<evidence type="ECO:0000256" key="7">
    <source>
        <dbReference type="ARBA" id="ARBA00023015"/>
    </source>
</evidence>
<feature type="compositionally biased region" description="Basic and acidic residues" evidence="12">
    <location>
        <begin position="136"/>
        <end position="148"/>
    </location>
</feature>
<feature type="domain" description="C2H2-type" evidence="13">
    <location>
        <begin position="327"/>
        <end position="354"/>
    </location>
</feature>
<sequence>MSAGASAQMQVTFEDIAVNFSQEEWEYLNEGQKELYREVMKENYQTLISLGTGSPTVTPEIISYIERGKEPYIRDEPGSEERETGKSICSNHLTTQERKRKKNQGEDPIEMKQIQTQSKYIFENISQGNNWRNARNHQEESNEQRDPTEDSSSGVAECEKSDKELTNIHGHQRQLTERPFEKNNHDEVNYKLHQEEGKGKKDQKEFIHITSSISFICSKCNKSFLLYSELEMHKTSHTNKKPLTCTECNKSFNYSSQLKRHQRIHSGEKLYFCTECDKSFTRLSNLKVHQMIHTGDKPLTCTECNKSFNYSSQLKRHQRIHSGEKPHFCTECDKSFTWLSNLKVHQMIHTGDKPFACAECNKSFNYLSQLKRHQRIHSGEKLHFCTECDKSFTWLSNLKVHQMIHTGDKPFACAECKKSFICSSQLNRHQRIHAVEKPYSCTECNKSFTQLSNLKSHQKTHMRGIKLI</sequence>
<dbReference type="InterPro" id="IPR001909">
    <property type="entry name" value="KRAB"/>
</dbReference>
<dbReference type="Gene3D" id="3.30.160.60">
    <property type="entry name" value="Classic Zinc Finger"/>
    <property type="match status" value="9"/>
</dbReference>
<dbReference type="PROSITE" id="PS00028">
    <property type="entry name" value="ZINC_FINGER_C2H2_1"/>
    <property type="match status" value="9"/>
</dbReference>
<dbReference type="PANTHER" id="PTHR24399">
    <property type="entry name" value="ZINC FINGER AND BTB DOMAIN-CONTAINING"/>
    <property type="match status" value="1"/>
</dbReference>
<evidence type="ECO:0000256" key="2">
    <source>
        <dbReference type="ARBA" id="ARBA00006991"/>
    </source>
</evidence>
<dbReference type="InParanoid" id="A0A6P7XHQ2"/>
<keyword evidence="6" id="KW-0862">Zinc</keyword>
<organism evidence="15 16">
    <name type="scientific">Microcaecilia unicolor</name>
    <dbReference type="NCBI Taxonomy" id="1415580"/>
    <lineage>
        <taxon>Eukaryota</taxon>
        <taxon>Metazoa</taxon>
        <taxon>Chordata</taxon>
        <taxon>Craniata</taxon>
        <taxon>Vertebrata</taxon>
        <taxon>Euteleostomi</taxon>
        <taxon>Amphibia</taxon>
        <taxon>Gymnophiona</taxon>
        <taxon>Siphonopidae</taxon>
        <taxon>Microcaecilia</taxon>
    </lineage>
</organism>
<evidence type="ECO:0000256" key="6">
    <source>
        <dbReference type="ARBA" id="ARBA00022833"/>
    </source>
</evidence>
<dbReference type="GO" id="GO:0001817">
    <property type="term" value="P:regulation of cytokine production"/>
    <property type="evidence" value="ECO:0007669"/>
    <property type="project" value="TreeGrafter"/>
</dbReference>
<evidence type="ECO:0000256" key="4">
    <source>
        <dbReference type="ARBA" id="ARBA00022737"/>
    </source>
</evidence>
<dbReference type="CDD" id="cd07765">
    <property type="entry name" value="KRAB_A-box"/>
    <property type="match status" value="1"/>
</dbReference>
<reference evidence="16" key="1">
    <citation type="submission" date="2025-08" db="UniProtKB">
        <authorList>
            <consortium name="RefSeq"/>
        </authorList>
    </citation>
    <scope>IDENTIFICATION</scope>
</reference>
<evidence type="ECO:0000259" key="13">
    <source>
        <dbReference type="PROSITE" id="PS50157"/>
    </source>
</evidence>
<dbReference type="FunFam" id="3.30.160.60:FF:002343">
    <property type="entry name" value="Zinc finger protein 33A"/>
    <property type="match status" value="1"/>
</dbReference>
<keyword evidence="3" id="KW-0479">Metal-binding</keyword>
<feature type="domain" description="C2H2-type" evidence="13">
    <location>
        <begin position="299"/>
        <end position="326"/>
    </location>
</feature>
<dbReference type="SMART" id="SM00349">
    <property type="entry name" value="KRAB"/>
    <property type="match status" value="1"/>
</dbReference>
<feature type="region of interest" description="Disordered" evidence="12">
    <location>
        <begin position="68"/>
        <end position="112"/>
    </location>
</feature>
<dbReference type="Proteomes" id="UP000515156">
    <property type="component" value="Chromosome 1"/>
</dbReference>
<evidence type="ECO:0000313" key="15">
    <source>
        <dbReference type="Proteomes" id="UP000515156"/>
    </source>
</evidence>
<dbReference type="GO" id="GO:0045595">
    <property type="term" value="P:regulation of cell differentiation"/>
    <property type="evidence" value="ECO:0007669"/>
    <property type="project" value="UniProtKB-ARBA"/>
</dbReference>
<dbReference type="InterPro" id="IPR036051">
    <property type="entry name" value="KRAB_dom_sf"/>
</dbReference>
<dbReference type="PROSITE" id="PS50157">
    <property type="entry name" value="ZINC_FINGER_C2H2_2"/>
    <property type="match status" value="9"/>
</dbReference>
<dbReference type="FunFam" id="3.30.160.60:FF:000912">
    <property type="entry name" value="Zinc finger protein 660"/>
    <property type="match status" value="1"/>
</dbReference>
<evidence type="ECO:0000313" key="16">
    <source>
        <dbReference type="RefSeq" id="XP_030050200.1"/>
    </source>
</evidence>
<keyword evidence="8" id="KW-0238">DNA-binding</keyword>
<dbReference type="FunFam" id="3.30.160.60:FF:001155">
    <property type="entry name" value="Zinc finger 30C"/>
    <property type="match status" value="1"/>
</dbReference>
<keyword evidence="10" id="KW-0539">Nucleus</keyword>
<dbReference type="InterPro" id="IPR036236">
    <property type="entry name" value="Znf_C2H2_sf"/>
</dbReference>
<dbReference type="GO" id="GO:0008270">
    <property type="term" value="F:zinc ion binding"/>
    <property type="evidence" value="ECO:0007669"/>
    <property type="project" value="UniProtKB-KW"/>
</dbReference>
<feature type="domain" description="C2H2-type" evidence="13">
    <location>
        <begin position="355"/>
        <end position="382"/>
    </location>
</feature>
<protein>
    <submittedName>
        <fullName evidence="16">Zinc finger protein 664-like</fullName>
    </submittedName>
</protein>
<proteinExistence type="inferred from homology"/>
<evidence type="ECO:0000256" key="11">
    <source>
        <dbReference type="PROSITE-ProRule" id="PRU00042"/>
    </source>
</evidence>
<accession>A0A6P7XHQ2</accession>
<name>A0A6P7XHQ2_9AMPH</name>
<keyword evidence="5 11" id="KW-0863">Zinc-finger</keyword>
<feature type="compositionally biased region" description="Basic and acidic residues" evidence="12">
    <location>
        <begin position="174"/>
        <end position="184"/>
    </location>
</feature>
<evidence type="ECO:0000256" key="10">
    <source>
        <dbReference type="ARBA" id="ARBA00023242"/>
    </source>
</evidence>
<evidence type="ECO:0000256" key="5">
    <source>
        <dbReference type="ARBA" id="ARBA00022771"/>
    </source>
</evidence>
<dbReference type="GeneID" id="115463638"/>
<dbReference type="OrthoDB" id="9523298at2759"/>
<dbReference type="GO" id="GO:0005654">
    <property type="term" value="C:nucleoplasm"/>
    <property type="evidence" value="ECO:0007669"/>
    <property type="project" value="TreeGrafter"/>
</dbReference>
<dbReference type="Pfam" id="PF13912">
    <property type="entry name" value="zf-C2H2_6"/>
    <property type="match status" value="1"/>
</dbReference>
<evidence type="ECO:0000256" key="8">
    <source>
        <dbReference type="ARBA" id="ARBA00023125"/>
    </source>
</evidence>